<reference evidence="1 2" key="1">
    <citation type="submission" date="2017-09" db="EMBL/GenBank/DDBJ databases">
        <title>The diverse metabolic capabilities of V. boronicumulans make it an excellent choice for continued studies on novel biodegradation.</title>
        <authorList>
            <person name="Sun S."/>
        </authorList>
    </citation>
    <scope>NUCLEOTIDE SEQUENCE [LARGE SCALE GENOMIC DNA]</scope>
    <source>
        <strain evidence="1 2">J1</strain>
    </source>
</reference>
<sequence length="131" mass="14443">MFTRYAIRALLCIAVVPAISEEPAPIHGRVFLSKAEVESTLIGKPIVSSNLSTGMVSRWQFYTDGRVDFVNQSGPGKASGKWVLNADGSMCVTMISRTGCRYWFRNEKDGAIANARTREPNAPTVAEIRFE</sequence>
<evidence type="ECO:0000313" key="2">
    <source>
        <dbReference type="Proteomes" id="UP000217154"/>
    </source>
</evidence>
<dbReference type="AlphaFoldDB" id="A0A1E7TWU6"/>
<dbReference type="RefSeq" id="WP_062479336.1">
    <property type="nucleotide sequence ID" value="NZ_BKDH01000001.1"/>
</dbReference>
<proteinExistence type="predicted"/>
<dbReference type="KEGG" id="vbo:CKY39_08905"/>
<dbReference type="GeneID" id="82269867"/>
<dbReference type="OrthoDB" id="8849470at2"/>
<dbReference type="Proteomes" id="UP000217154">
    <property type="component" value="Chromosome"/>
</dbReference>
<protein>
    <submittedName>
        <fullName evidence="1">Uncharacterized protein</fullName>
    </submittedName>
</protein>
<gene>
    <name evidence="1" type="ORF">CKY39_08905</name>
</gene>
<dbReference type="EMBL" id="CP023284">
    <property type="protein sequence ID" value="ATA53315.1"/>
    <property type="molecule type" value="Genomic_DNA"/>
</dbReference>
<accession>A0A1E7TWU6</accession>
<evidence type="ECO:0000313" key="1">
    <source>
        <dbReference type="EMBL" id="ATA53315.1"/>
    </source>
</evidence>
<name>A0A1E7TWU6_9BURK</name>
<organism evidence="1 2">
    <name type="scientific">Variovorax boronicumulans</name>
    <dbReference type="NCBI Taxonomy" id="436515"/>
    <lineage>
        <taxon>Bacteria</taxon>
        <taxon>Pseudomonadati</taxon>
        <taxon>Pseudomonadota</taxon>
        <taxon>Betaproteobacteria</taxon>
        <taxon>Burkholderiales</taxon>
        <taxon>Comamonadaceae</taxon>
        <taxon>Variovorax</taxon>
    </lineage>
</organism>